<evidence type="ECO:0000259" key="9">
    <source>
        <dbReference type="PROSITE" id="PS50850"/>
    </source>
</evidence>
<feature type="transmembrane region" description="Helical" evidence="8">
    <location>
        <begin position="382"/>
        <end position="407"/>
    </location>
</feature>
<organism evidence="10 11">
    <name type="scientific">Kitasatospora cineracea</name>
    <dbReference type="NCBI Taxonomy" id="88074"/>
    <lineage>
        <taxon>Bacteria</taxon>
        <taxon>Bacillati</taxon>
        <taxon>Actinomycetota</taxon>
        <taxon>Actinomycetes</taxon>
        <taxon>Kitasatosporales</taxon>
        <taxon>Streptomycetaceae</taxon>
        <taxon>Kitasatospora</taxon>
    </lineage>
</organism>
<feature type="region of interest" description="Disordered" evidence="7">
    <location>
        <begin position="1"/>
        <end position="28"/>
    </location>
</feature>
<dbReference type="PANTHER" id="PTHR23513:SF6">
    <property type="entry name" value="MAJOR FACILITATOR SUPERFAMILY ASSOCIATED DOMAIN-CONTAINING PROTEIN"/>
    <property type="match status" value="1"/>
</dbReference>
<dbReference type="CDD" id="cd06173">
    <property type="entry name" value="MFS_MefA_like"/>
    <property type="match status" value="1"/>
</dbReference>
<evidence type="ECO:0000256" key="4">
    <source>
        <dbReference type="ARBA" id="ARBA00022692"/>
    </source>
</evidence>
<dbReference type="PROSITE" id="PS50850">
    <property type="entry name" value="MFS"/>
    <property type="match status" value="1"/>
</dbReference>
<feature type="transmembrane region" description="Helical" evidence="8">
    <location>
        <begin position="289"/>
        <end position="309"/>
    </location>
</feature>
<comment type="caution">
    <text evidence="10">The sequence shown here is derived from an EMBL/GenBank/DDBJ whole genome shotgun (WGS) entry which is preliminary data.</text>
</comment>
<feature type="transmembrane region" description="Helical" evidence="8">
    <location>
        <begin position="348"/>
        <end position="370"/>
    </location>
</feature>
<evidence type="ECO:0000256" key="2">
    <source>
        <dbReference type="ARBA" id="ARBA00022448"/>
    </source>
</evidence>
<feature type="transmembrane region" description="Helical" evidence="8">
    <location>
        <begin position="413"/>
        <end position="433"/>
    </location>
</feature>
<evidence type="ECO:0000256" key="7">
    <source>
        <dbReference type="SAM" id="MobiDB-lite"/>
    </source>
</evidence>
<dbReference type="Pfam" id="PF05977">
    <property type="entry name" value="MFS_3"/>
    <property type="match status" value="1"/>
</dbReference>
<gene>
    <name evidence="10" type="ORF">EDD38_1353</name>
</gene>
<keyword evidence="4 8" id="KW-0812">Transmembrane</keyword>
<dbReference type="InterPro" id="IPR020846">
    <property type="entry name" value="MFS_dom"/>
</dbReference>
<evidence type="ECO:0000256" key="3">
    <source>
        <dbReference type="ARBA" id="ARBA00022475"/>
    </source>
</evidence>
<evidence type="ECO:0000313" key="11">
    <source>
        <dbReference type="Proteomes" id="UP000266906"/>
    </source>
</evidence>
<name>A0A3N4S9F7_9ACTN</name>
<evidence type="ECO:0000256" key="1">
    <source>
        <dbReference type="ARBA" id="ARBA00004651"/>
    </source>
</evidence>
<feature type="domain" description="Major facilitator superfamily (MFS) profile" evidence="9">
    <location>
        <begin position="48"/>
        <end position="433"/>
    </location>
</feature>
<dbReference type="GO" id="GO:0005886">
    <property type="term" value="C:plasma membrane"/>
    <property type="evidence" value="ECO:0007669"/>
    <property type="project" value="UniProtKB-SubCell"/>
</dbReference>
<keyword evidence="3" id="KW-1003">Cell membrane</keyword>
<dbReference type="InterPro" id="IPR010290">
    <property type="entry name" value="TM_effector"/>
</dbReference>
<feature type="transmembrane region" description="Helical" evidence="8">
    <location>
        <begin position="321"/>
        <end position="342"/>
    </location>
</feature>
<dbReference type="Gene3D" id="1.20.1250.20">
    <property type="entry name" value="MFS general substrate transporter like domains"/>
    <property type="match status" value="1"/>
</dbReference>
<keyword evidence="2" id="KW-0813">Transport</keyword>
<evidence type="ECO:0000313" key="10">
    <source>
        <dbReference type="EMBL" id="RPE33074.1"/>
    </source>
</evidence>
<protein>
    <submittedName>
        <fullName evidence="10">MFS family arabinose efflux permease</fullName>
    </submittedName>
</protein>
<dbReference type="EMBL" id="RKQG01000001">
    <property type="protein sequence ID" value="RPE33074.1"/>
    <property type="molecule type" value="Genomic_DNA"/>
</dbReference>
<dbReference type="PANTHER" id="PTHR23513">
    <property type="entry name" value="INTEGRAL MEMBRANE EFFLUX PROTEIN-RELATED"/>
    <property type="match status" value="1"/>
</dbReference>
<dbReference type="GO" id="GO:0022857">
    <property type="term" value="F:transmembrane transporter activity"/>
    <property type="evidence" value="ECO:0007669"/>
    <property type="project" value="InterPro"/>
</dbReference>
<dbReference type="InterPro" id="IPR036259">
    <property type="entry name" value="MFS_trans_sf"/>
</dbReference>
<keyword evidence="5 8" id="KW-1133">Transmembrane helix</keyword>
<dbReference type="SUPFAM" id="SSF103473">
    <property type="entry name" value="MFS general substrate transporter"/>
    <property type="match status" value="1"/>
</dbReference>
<evidence type="ECO:0000256" key="5">
    <source>
        <dbReference type="ARBA" id="ARBA00022989"/>
    </source>
</evidence>
<feature type="transmembrane region" description="Helical" evidence="8">
    <location>
        <begin position="51"/>
        <end position="73"/>
    </location>
</feature>
<evidence type="ECO:0000256" key="8">
    <source>
        <dbReference type="SAM" id="Phobius"/>
    </source>
</evidence>
<dbReference type="AlphaFoldDB" id="A0A3N4S9F7"/>
<accession>A0A3N4S9F7</accession>
<keyword evidence="11" id="KW-1185">Reference proteome</keyword>
<comment type="subcellular location">
    <subcellularLocation>
        <location evidence="1">Cell membrane</location>
        <topology evidence="1">Multi-pass membrane protein</topology>
    </subcellularLocation>
</comment>
<proteinExistence type="predicted"/>
<dbReference type="Proteomes" id="UP000266906">
    <property type="component" value="Unassembled WGS sequence"/>
</dbReference>
<evidence type="ECO:0000256" key="6">
    <source>
        <dbReference type="ARBA" id="ARBA00023136"/>
    </source>
</evidence>
<feature type="transmembrane region" description="Helical" evidence="8">
    <location>
        <begin position="85"/>
        <end position="106"/>
    </location>
</feature>
<sequence length="441" mass="45696">MSMLKEPAVEEQTAPAPADAAEAVEAAEAPVEVEEAAEPVPPLKRNRDFRLLWLGAGVSQFGGRLSAVAYPMLMVWHGHSVTQAGLVAFAAQLPNLTVQLPAGVLVDRFDRRRLMIACDLAALVAMVALVTSLVLGAVWVPLVMAAAFVEGSAAIFYRLAERAAVRNVVHPDHLSAALSQNESRGHAAGLLGNPVSSALFTVLPWLPFALSGLGRIGAYLGLVAIRTEFQQPRRPDRPRDLRAEIAEGFNWLRGQRFMRAAVALVAGTNVLFQIMGLTLVVTVQRAGGSPAVLGAIGVVSGLGGVLGALSGSWWMKRFSPAAIMTVSFALWAVLMASVAFTANPFALAGLYAGMSGVGAAMNVTAGVYQARICPDELQGRAASFAVLASSGANSLGALSAGFLLAALGPAHTALGAGAVMALIVLLALASPAVRSGREVIG</sequence>
<feature type="transmembrane region" description="Helical" evidence="8">
    <location>
        <begin position="118"/>
        <end position="140"/>
    </location>
</feature>
<feature type="transmembrane region" description="Helical" evidence="8">
    <location>
        <begin position="205"/>
        <end position="225"/>
    </location>
</feature>
<reference evidence="10 11" key="1">
    <citation type="submission" date="2018-11" db="EMBL/GenBank/DDBJ databases">
        <title>Sequencing the genomes of 1000 actinobacteria strains.</title>
        <authorList>
            <person name="Klenk H.-P."/>
        </authorList>
    </citation>
    <scope>NUCLEOTIDE SEQUENCE [LARGE SCALE GENOMIC DNA]</scope>
    <source>
        <strain evidence="10 11">DSM 44781</strain>
    </source>
</reference>
<keyword evidence="6 8" id="KW-0472">Membrane</keyword>
<feature type="transmembrane region" description="Helical" evidence="8">
    <location>
        <begin position="260"/>
        <end position="283"/>
    </location>
</feature>
<feature type="compositionally biased region" description="Low complexity" evidence="7">
    <location>
        <begin position="14"/>
        <end position="28"/>
    </location>
</feature>